<dbReference type="PANTHER" id="PTHR13124">
    <property type="entry name" value="39S RIBOSOMAL PROTEIN L46, MITOCHONDRIAL PRECURSOR-RELATED"/>
    <property type="match status" value="1"/>
</dbReference>
<keyword evidence="5" id="KW-0496">Mitochondrion</keyword>
<dbReference type="Pfam" id="PF11788">
    <property type="entry name" value="MRP-L46"/>
    <property type="match status" value="1"/>
</dbReference>
<protein>
    <recommendedName>
        <fullName evidence="7">Large ribosomal subunit protein mL46</fullName>
    </recommendedName>
</protein>
<dbReference type="InterPro" id="IPR015797">
    <property type="entry name" value="NUDIX_hydrolase-like_dom_sf"/>
</dbReference>
<dbReference type="PANTHER" id="PTHR13124:SF12">
    <property type="entry name" value="LARGE RIBOSOMAL SUBUNIT PROTEIN ML46"/>
    <property type="match status" value="1"/>
</dbReference>
<dbReference type="OrthoDB" id="414075at2759"/>
<dbReference type="InterPro" id="IPR021757">
    <property type="entry name" value="Ribosomal_mL46_N"/>
</dbReference>
<evidence type="ECO:0000259" key="8">
    <source>
        <dbReference type="Pfam" id="PF11788"/>
    </source>
</evidence>
<keyword evidence="6" id="KW-0687">Ribonucleoprotein</keyword>
<accession>A0A1X2G6T7</accession>
<gene>
    <name evidence="9" type="ORF">DM01DRAFT_1327704</name>
</gene>
<dbReference type="Gene3D" id="3.90.79.10">
    <property type="entry name" value="Nucleoside Triphosphate Pyrophosphohydrolase"/>
    <property type="match status" value="1"/>
</dbReference>
<comment type="subcellular location">
    <subcellularLocation>
        <location evidence="1">Mitochondrion</location>
    </subcellularLocation>
</comment>
<evidence type="ECO:0000313" key="10">
    <source>
        <dbReference type="Proteomes" id="UP000242146"/>
    </source>
</evidence>
<evidence type="ECO:0000313" key="9">
    <source>
        <dbReference type="EMBL" id="ORX46544.1"/>
    </source>
</evidence>
<evidence type="ECO:0000256" key="3">
    <source>
        <dbReference type="ARBA" id="ARBA00022946"/>
    </source>
</evidence>
<evidence type="ECO:0000256" key="1">
    <source>
        <dbReference type="ARBA" id="ARBA00004173"/>
    </source>
</evidence>
<evidence type="ECO:0000256" key="6">
    <source>
        <dbReference type="ARBA" id="ARBA00023274"/>
    </source>
</evidence>
<proteinExistence type="inferred from homology"/>
<dbReference type="CDD" id="cd04661">
    <property type="entry name" value="NUDIX_MRP_L46"/>
    <property type="match status" value="1"/>
</dbReference>
<keyword evidence="4" id="KW-0689">Ribosomal protein</keyword>
<dbReference type="AlphaFoldDB" id="A0A1X2G6T7"/>
<reference evidence="9 10" key="1">
    <citation type="submission" date="2016-07" db="EMBL/GenBank/DDBJ databases">
        <title>Pervasive Adenine N6-methylation of Active Genes in Fungi.</title>
        <authorList>
            <consortium name="DOE Joint Genome Institute"/>
            <person name="Mondo S.J."/>
            <person name="Dannebaum R.O."/>
            <person name="Kuo R.C."/>
            <person name="Labutti K."/>
            <person name="Haridas S."/>
            <person name="Kuo A."/>
            <person name="Salamov A."/>
            <person name="Ahrendt S.R."/>
            <person name="Lipzen A."/>
            <person name="Sullivan W."/>
            <person name="Andreopoulos W.B."/>
            <person name="Clum A."/>
            <person name="Lindquist E."/>
            <person name="Daum C."/>
            <person name="Ramamoorthy G.K."/>
            <person name="Gryganskyi A."/>
            <person name="Culley D."/>
            <person name="Magnuson J.K."/>
            <person name="James T.Y."/>
            <person name="O'Malley M.A."/>
            <person name="Stajich J.E."/>
            <person name="Spatafora J.W."/>
            <person name="Visel A."/>
            <person name="Grigoriev I.V."/>
        </authorList>
    </citation>
    <scope>NUCLEOTIDE SEQUENCE [LARGE SCALE GENOMIC DNA]</scope>
    <source>
        <strain evidence="9 10">NRRL 3301</strain>
    </source>
</reference>
<dbReference type="InterPro" id="IPR040008">
    <property type="entry name" value="Ribosomal_mL46"/>
</dbReference>
<comment type="similarity">
    <text evidence="2">Belongs to the mitochondrion-specific ribosomal protein mL46 family.</text>
</comment>
<feature type="domain" description="Large ribosomal subunit protein mL46 N-terminal" evidence="8">
    <location>
        <begin position="26"/>
        <end position="132"/>
    </location>
</feature>
<organism evidence="9 10">
    <name type="scientific">Hesseltinella vesiculosa</name>
    <dbReference type="NCBI Taxonomy" id="101127"/>
    <lineage>
        <taxon>Eukaryota</taxon>
        <taxon>Fungi</taxon>
        <taxon>Fungi incertae sedis</taxon>
        <taxon>Mucoromycota</taxon>
        <taxon>Mucoromycotina</taxon>
        <taxon>Mucoromycetes</taxon>
        <taxon>Mucorales</taxon>
        <taxon>Cunninghamellaceae</taxon>
        <taxon>Hesseltinella</taxon>
    </lineage>
</organism>
<dbReference type="Proteomes" id="UP000242146">
    <property type="component" value="Unassembled WGS sequence"/>
</dbReference>
<comment type="caution">
    <text evidence="9">The sequence shown here is derived from an EMBL/GenBank/DDBJ whole genome shotgun (WGS) entry which is preliminary data.</text>
</comment>
<evidence type="ECO:0000256" key="2">
    <source>
        <dbReference type="ARBA" id="ARBA00009070"/>
    </source>
</evidence>
<dbReference type="GO" id="GO:0005762">
    <property type="term" value="C:mitochondrial large ribosomal subunit"/>
    <property type="evidence" value="ECO:0007669"/>
    <property type="project" value="TreeGrafter"/>
</dbReference>
<keyword evidence="10" id="KW-1185">Reference proteome</keyword>
<dbReference type="InterPro" id="IPR033650">
    <property type="entry name" value="Ribosomal_mL46_NUDIX"/>
</dbReference>
<dbReference type="FunFam" id="3.90.79.10:FF:000018">
    <property type="entry name" value="39S ribosomal protein L46, mitochondrial"/>
    <property type="match status" value="1"/>
</dbReference>
<dbReference type="SUPFAM" id="SSF55811">
    <property type="entry name" value="Nudix"/>
    <property type="match status" value="1"/>
</dbReference>
<dbReference type="EMBL" id="MCGT01000037">
    <property type="protein sequence ID" value="ORX46544.1"/>
    <property type="molecule type" value="Genomic_DNA"/>
</dbReference>
<evidence type="ECO:0000256" key="4">
    <source>
        <dbReference type="ARBA" id="ARBA00022980"/>
    </source>
</evidence>
<dbReference type="GO" id="GO:0005743">
    <property type="term" value="C:mitochondrial inner membrane"/>
    <property type="evidence" value="ECO:0007669"/>
    <property type="project" value="UniProtKB-ARBA"/>
</dbReference>
<evidence type="ECO:0000256" key="7">
    <source>
        <dbReference type="ARBA" id="ARBA00035190"/>
    </source>
</evidence>
<evidence type="ECO:0000256" key="5">
    <source>
        <dbReference type="ARBA" id="ARBA00023128"/>
    </source>
</evidence>
<dbReference type="GO" id="GO:0003735">
    <property type="term" value="F:structural constituent of ribosome"/>
    <property type="evidence" value="ECO:0007669"/>
    <property type="project" value="InterPro"/>
</dbReference>
<name>A0A1X2G6T7_9FUNG</name>
<sequence length="263" mass="30146">MMSRRLFTTSTRSLQQQTPLKIKNSRIAASVILTRAPQITRDATPFEMAYFDYKEKQERAAASVFPQEFYFKKGTLAERRWKEQVEARNAAMNDPSLSLTDAVDQTRASEDADGAAAAAAPVVQADRITKADKENDIKKLDRALQQNLYLIVKQQNKWQFPQTDMQASEYLHEAAERHLKEACGPDMDVWFVGRQPITHYKESPSRKEDTEGLKVFFMKARIYAGQVKPSKDVSDFAWLTKKELVDYLPSEYYNSIKDSLSDL</sequence>
<dbReference type="STRING" id="101127.A0A1X2G6T7"/>
<keyword evidence="3" id="KW-0809">Transit peptide</keyword>